<dbReference type="PRINTS" id="PR00399">
    <property type="entry name" value="SYNAPTOTAGMN"/>
</dbReference>
<dbReference type="OrthoDB" id="270970at2759"/>
<feature type="domain" description="C2" evidence="3">
    <location>
        <begin position="1"/>
        <end position="91"/>
    </location>
</feature>
<dbReference type="Pfam" id="PF00168">
    <property type="entry name" value="C2"/>
    <property type="match status" value="1"/>
</dbReference>
<dbReference type="GO" id="GO:0016020">
    <property type="term" value="C:membrane"/>
    <property type="evidence" value="ECO:0007669"/>
    <property type="project" value="InterPro"/>
</dbReference>
<dbReference type="GO" id="GO:0017158">
    <property type="term" value="P:regulation of calcium ion-dependent exocytosis"/>
    <property type="evidence" value="ECO:0007669"/>
    <property type="project" value="TreeGrafter"/>
</dbReference>
<accession>A0A8B6HQQ3</accession>
<dbReference type="Gene3D" id="2.60.40.150">
    <property type="entry name" value="C2 domain"/>
    <property type="match status" value="1"/>
</dbReference>
<evidence type="ECO:0000313" key="4">
    <source>
        <dbReference type="EMBL" id="VDI82822.1"/>
    </source>
</evidence>
<evidence type="ECO:0000256" key="2">
    <source>
        <dbReference type="ARBA" id="ARBA00022737"/>
    </source>
</evidence>
<dbReference type="GO" id="GO:0006887">
    <property type="term" value="P:exocytosis"/>
    <property type="evidence" value="ECO:0007669"/>
    <property type="project" value="TreeGrafter"/>
</dbReference>
<dbReference type="SUPFAM" id="SSF49562">
    <property type="entry name" value="C2 domain (Calcium/lipid-binding domain, CaLB)"/>
    <property type="match status" value="1"/>
</dbReference>
<dbReference type="PANTHER" id="PTHR45729:SF6">
    <property type="entry name" value="RABPHILIN, ISOFORM A"/>
    <property type="match status" value="1"/>
</dbReference>
<organism evidence="4 5">
    <name type="scientific">Mytilus galloprovincialis</name>
    <name type="common">Mediterranean mussel</name>
    <dbReference type="NCBI Taxonomy" id="29158"/>
    <lineage>
        <taxon>Eukaryota</taxon>
        <taxon>Metazoa</taxon>
        <taxon>Spiralia</taxon>
        <taxon>Lophotrochozoa</taxon>
        <taxon>Mollusca</taxon>
        <taxon>Bivalvia</taxon>
        <taxon>Autobranchia</taxon>
        <taxon>Pteriomorphia</taxon>
        <taxon>Mytilida</taxon>
        <taxon>Mytiloidea</taxon>
        <taxon>Mytilidae</taxon>
        <taxon>Mytilinae</taxon>
        <taxon>Mytilus</taxon>
    </lineage>
</organism>
<reference evidence="4" key="1">
    <citation type="submission" date="2018-11" db="EMBL/GenBank/DDBJ databases">
        <authorList>
            <person name="Alioto T."/>
            <person name="Alioto T."/>
        </authorList>
    </citation>
    <scope>NUCLEOTIDE SEQUENCE</scope>
</reference>
<dbReference type="GO" id="GO:0098793">
    <property type="term" value="C:presynapse"/>
    <property type="evidence" value="ECO:0007669"/>
    <property type="project" value="GOC"/>
</dbReference>
<sequence>YLKPDKDKKSKFKTAVKKKTLNPEYNEEFVYEIKHNELAKKTLEITVWDRDIGKTNDFVGGVQLGINSKGERLKHWFDTLKTTDQKYERWHTLSAELIPEPDEY</sequence>
<dbReference type="EMBL" id="UYJE01010400">
    <property type="protein sequence ID" value="VDI82822.1"/>
    <property type="molecule type" value="Genomic_DNA"/>
</dbReference>
<dbReference type="InterPro" id="IPR043566">
    <property type="entry name" value="Rabphilin/DOC2/Noc2"/>
</dbReference>
<evidence type="ECO:0000256" key="1">
    <source>
        <dbReference type="ARBA" id="ARBA00022723"/>
    </source>
</evidence>
<comment type="caution">
    <text evidence="4">The sequence shown here is derived from an EMBL/GenBank/DDBJ whole genome shotgun (WGS) entry which is preliminary data.</text>
</comment>
<name>A0A8B6HQQ3_MYTGA</name>
<keyword evidence="2" id="KW-0677">Repeat</keyword>
<dbReference type="InterPro" id="IPR001565">
    <property type="entry name" value="Synaptotagmin"/>
</dbReference>
<dbReference type="SMART" id="SM00239">
    <property type="entry name" value="C2"/>
    <property type="match status" value="1"/>
</dbReference>
<keyword evidence="5" id="KW-1185">Reference proteome</keyword>
<dbReference type="Proteomes" id="UP000596742">
    <property type="component" value="Unassembled WGS sequence"/>
</dbReference>
<dbReference type="PANTHER" id="PTHR45729">
    <property type="entry name" value="RABPHILIN, ISOFORM A"/>
    <property type="match status" value="1"/>
</dbReference>
<evidence type="ECO:0000259" key="3">
    <source>
        <dbReference type="PROSITE" id="PS50004"/>
    </source>
</evidence>
<feature type="non-terminal residue" evidence="4">
    <location>
        <position position="1"/>
    </location>
</feature>
<dbReference type="GO" id="GO:0046872">
    <property type="term" value="F:metal ion binding"/>
    <property type="evidence" value="ECO:0007669"/>
    <property type="project" value="UniProtKB-KW"/>
</dbReference>
<dbReference type="GO" id="GO:0061669">
    <property type="term" value="P:spontaneous neurotransmitter secretion"/>
    <property type="evidence" value="ECO:0007669"/>
    <property type="project" value="TreeGrafter"/>
</dbReference>
<dbReference type="InterPro" id="IPR000008">
    <property type="entry name" value="C2_dom"/>
</dbReference>
<dbReference type="AlphaFoldDB" id="A0A8B6HQQ3"/>
<evidence type="ECO:0000313" key="5">
    <source>
        <dbReference type="Proteomes" id="UP000596742"/>
    </source>
</evidence>
<proteinExistence type="predicted"/>
<dbReference type="InterPro" id="IPR035892">
    <property type="entry name" value="C2_domain_sf"/>
</dbReference>
<gene>
    <name evidence="4" type="ORF">MGAL_10B048302</name>
</gene>
<dbReference type="PROSITE" id="PS50004">
    <property type="entry name" value="C2"/>
    <property type="match status" value="1"/>
</dbReference>
<protein>
    <submittedName>
        <fullName evidence="4">Rabphilin-3A</fullName>
    </submittedName>
</protein>
<keyword evidence="1" id="KW-0479">Metal-binding</keyword>